<name>A0AAD9X440_9ROSI</name>
<gene>
    <name evidence="2" type="ORF">Ddye_012199</name>
</gene>
<dbReference type="AlphaFoldDB" id="A0AAD9X440"/>
<protein>
    <submittedName>
        <fullName evidence="2">Uncharacterized protein</fullName>
    </submittedName>
</protein>
<reference evidence="2" key="1">
    <citation type="journal article" date="2023" name="Plant J.">
        <title>Genome sequences and population genomics provide insights into the demographic history, inbreeding, and mutation load of two 'living fossil' tree species of Dipteronia.</title>
        <authorList>
            <person name="Feng Y."/>
            <person name="Comes H.P."/>
            <person name="Chen J."/>
            <person name="Zhu S."/>
            <person name="Lu R."/>
            <person name="Zhang X."/>
            <person name="Li P."/>
            <person name="Qiu J."/>
            <person name="Olsen K.M."/>
            <person name="Qiu Y."/>
        </authorList>
    </citation>
    <scope>NUCLEOTIDE SEQUENCE</scope>
    <source>
        <strain evidence="2">KIB01</strain>
    </source>
</reference>
<comment type="caution">
    <text evidence="2">The sequence shown here is derived from an EMBL/GenBank/DDBJ whole genome shotgun (WGS) entry which is preliminary data.</text>
</comment>
<sequence length="265" mass="30220">MSRPKRKILVDSQKELVRLAYEKKTIDDSSSSRKIMDLPFVSSIVTPSVVLTPQMSTHLPHSSLGQLVPFGQCTPFGQSSQSPLLECASSIPYPREPGSKDCNHFPYLKNMTSPEEDGILVGSVDEVVTSFNKMHLQYGFMALHFTDSVCKLATEVSHCRQRILVLNNTIKSMESQIQERDVKLMERDNSIRVHELDGELLDRNVNELKSEKAQLEARSERLERKIKKRDHAVKRLNKRNANVYLRGYMDAQTEVREKDPSFALD</sequence>
<evidence type="ECO:0000256" key="1">
    <source>
        <dbReference type="SAM" id="Coils"/>
    </source>
</evidence>
<feature type="coiled-coil region" evidence="1">
    <location>
        <begin position="198"/>
        <end position="239"/>
    </location>
</feature>
<evidence type="ECO:0000313" key="2">
    <source>
        <dbReference type="EMBL" id="KAK2652343.1"/>
    </source>
</evidence>
<keyword evidence="3" id="KW-1185">Reference proteome</keyword>
<proteinExistence type="predicted"/>
<dbReference type="Proteomes" id="UP001280121">
    <property type="component" value="Unassembled WGS sequence"/>
</dbReference>
<organism evidence="2 3">
    <name type="scientific">Dipteronia dyeriana</name>
    <dbReference type="NCBI Taxonomy" id="168575"/>
    <lineage>
        <taxon>Eukaryota</taxon>
        <taxon>Viridiplantae</taxon>
        <taxon>Streptophyta</taxon>
        <taxon>Embryophyta</taxon>
        <taxon>Tracheophyta</taxon>
        <taxon>Spermatophyta</taxon>
        <taxon>Magnoliopsida</taxon>
        <taxon>eudicotyledons</taxon>
        <taxon>Gunneridae</taxon>
        <taxon>Pentapetalae</taxon>
        <taxon>rosids</taxon>
        <taxon>malvids</taxon>
        <taxon>Sapindales</taxon>
        <taxon>Sapindaceae</taxon>
        <taxon>Hippocastanoideae</taxon>
        <taxon>Acereae</taxon>
        <taxon>Dipteronia</taxon>
    </lineage>
</organism>
<accession>A0AAD9X440</accession>
<dbReference type="EMBL" id="JANJYI010000004">
    <property type="protein sequence ID" value="KAK2652343.1"/>
    <property type="molecule type" value="Genomic_DNA"/>
</dbReference>
<evidence type="ECO:0000313" key="3">
    <source>
        <dbReference type="Proteomes" id="UP001280121"/>
    </source>
</evidence>
<keyword evidence="1" id="KW-0175">Coiled coil</keyword>